<dbReference type="eggNOG" id="COG2856">
    <property type="taxonomic scope" value="Bacteria"/>
</dbReference>
<dbReference type="OrthoDB" id="9794834at2"/>
<dbReference type="Proteomes" id="UP000005615">
    <property type="component" value="Unassembled WGS sequence"/>
</dbReference>
<dbReference type="AlphaFoldDB" id="F3L2S5"/>
<evidence type="ECO:0000259" key="1">
    <source>
        <dbReference type="Pfam" id="PF06114"/>
    </source>
</evidence>
<evidence type="ECO:0000313" key="3">
    <source>
        <dbReference type="Proteomes" id="UP000005615"/>
    </source>
</evidence>
<reference evidence="2 3" key="1">
    <citation type="journal article" date="2011" name="J. Bacteriol.">
        <title>Genome sequence of strain IMCC3088, a proteorhodopsin-containing marine bacterium belonging to the OM60/NOR5 clade.</title>
        <authorList>
            <person name="Jang Y."/>
            <person name="Oh H.M."/>
            <person name="Kang I."/>
            <person name="Lee K."/>
            <person name="Yang S.J."/>
            <person name="Cho J.C."/>
        </authorList>
    </citation>
    <scope>NUCLEOTIDE SEQUENCE [LARGE SCALE GENOMIC DNA]</scope>
    <source>
        <strain evidence="2 3">IMCC3088</strain>
    </source>
</reference>
<dbReference type="Gene3D" id="1.10.10.2910">
    <property type="match status" value="1"/>
</dbReference>
<dbReference type="EMBL" id="AEIG01000055">
    <property type="protein sequence ID" value="EGG29393.1"/>
    <property type="molecule type" value="Genomic_DNA"/>
</dbReference>
<comment type="caution">
    <text evidence="2">The sequence shown here is derived from an EMBL/GenBank/DDBJ whole genome shotgun (WGS) entry which is preliminary data.</text>
</comment>
<dbReference type="Pfam" id="PF06114">
    <property type="entry name" value="Peptidase_M78"/>
    <property type="match status" value="1"/>
</dbReference>
<accession>F3L2S5</accession>
<proteinExistence type="predicted"/>
<dbReference type="InterPro" id="IPR010359">
    <property type="entry name" value="IrrE_HExxH"/>
</dbReference>
<feature type="domain" description="IrrE N-terminal-like" evidence="1">
    <location>
        <begin position="60"/>
        <end position="148"/>
    </location>
</feature>
<dbReference type="InterPro" id="IPR052345">
    <property type="entry name" value="Rad_response_metalloprotease"/>
</dbReference>
<dbReference type="PANTHER" id="PTHR43236:SF2">
    <property type="entry name" value="BLL0069 PROTEIN"/>
    <property type="match status" value="1"/>
</dbReference>
<evidence type="ECO:0000313" key="2">
    <source>
        <dbReference type="EMBL" id="EGG29393.1"/>
    </source>
</evidence>
<gene>
    <name evidence="2" type="ORF">IMCC3088_1849</name>
</gene>
<sequence>MINWPALSSEQIESTAEQFRNEALDALGIDRSTLPVPVERIAEFHLGYELDFTDQEADIIGGIDFRANVILINPRIENHEGRYNFTIAHEIGHHCLHRELYIKHQDELGILCRSKARPVEEVQADRFAEALLMPPGPVRAATKASKWRYATSAKSRRALAVDIQKALDLKSVSISAIESRLDHLSISPRRLTTFQRVAKTIQNYFQGR</sequence>
<protein>
    <recommendedName>
        <fullName evidence="1">IrrE N-terminal-like domain-containing protein</fullName>
    </recommendedName>
</protein>
<organism evidence="2 3">
    <name type="scientific">Aequoribacter fuscus</name>
    <dbReference type="NCBI Taxonomy" id="2518989"/>
    <lineage>
        <taxon>Bacteria</taxon>
        <taxon>Pseudomonadati</taxon>
        <taxon>Pseudomonadota</taxon>
        <taxon>Gammaproteobacteria</taxon>
        <taxon>Cellvibrionales</taxon>
        <taxon>Halieaceae</taxon>
        <taxon>Aequoribacter</taxon>
    </lineage>
</organism>
<keyword evidence="3" id="KW-1185">Reference proteome</keyword>
<dbReference type="PANTHER" id="PTHR43236">
    <property type="entry name" value="ANTITOXIN HIGA1"/>
    <property type="match status" value="1"/>
</dbReference>
<name>F3L2S5_9GAMM</name>
<dbReference type="RefSeq" id="WP_009576083.1">
    <property type="nucleotide sequence ID" value="NZ_AEIG01000055.1"/>
</dbReference>